<keyword evidence="5" id="KW-1185">Reference proteome</keyword>
<keyword evidence="1 2" id="KW-0732">Signal</keyword>
<feature type="chain" id="PRO_5039116753" evidence="2">
    <location>
        <begin position="27"/>
        <end position="287"/>
    </location>
</feature>
<dbReference type="PANTHER" id="PTHR35936">
    <property type="entry name" value="MEMBRANE-BOUND LYTIC MUREIN TRANSGLYCOSYLASE F"/>
    <property type="match status" value="1"/>
</dbReference>
<evidence type="ECO:0000313" key="4">
    <source>
        <dbReference type="EMBL" id="GIJ67954.1"/>
    </source>
</evidence>
<dbReference type="SMART" id="SM00062">
    <property type="entry name" value="PBPb"/>
    <property type="match status" value="1"/>
</dbReference>
<organism evidence="4 5">
    <name type="scientific">Virgisporangium ochraceum</name>
    <dbReference type="NCBI Taxonomy" id="65505"/>
    <lineage>
        <taxon>Bacteria</taxon>
        <taxon>Bacillati</taxon>
        <taxon>Actinomycetota</taxon>
        <taxon>Actinomycetes</taxon>
        <taxon>Micromonosporales</taxon>
        <taxon>Micromonosporaceae</taxon>
        <taxon>Virgisporangium</taxon>
    </lineage>
</organism>
<dbReference type="SUPFAM" id="SSF53850">
    <property type="entry name" value="Periplasmic binding protein-like II"/>
    <property type="match status" value="1"/>
</dbReference>
<protein>
    <submittedName>
        <fullName evidence="4">Glutamine ABC transporter substrate-binding protein</fullName>
    </submittedName>
</protein>
<dbReference type="Pfam" id="PF00497">
    <property type="entry name" value="SBP_bac_3"/>
    <property type="match status" value="1"/>
</dbReference>
<proteinExistence type="predicted"/>
<feature type="signal peptide" evidence="2">
    <location>
        <begin position="1"/>
        <end position="26"/>
    </location>
</feature>
<evidence type="ECO:0000256" key="1">
    <source>
        <dbReference type="ARBA" id="ARBA00022729"/>
    </source>
</evidence>
<evidence type="ECO:0000313" key="5">
    <source>
        <dbReference type="Proteomes" id="UP000635606"/>
    </source>
</evidence>
<dbReference type="EMBL" id="BOPH01000034">
    <property type="protein sequence ID" value="GIJ67954.1"/>
    <property type="molecule type" value="Genomic_DNA"/>
</dbReference>
<evidence type="ECO:0000259" key="3">
    <source>
        <dbReference type="SMART" id="SM00062"/>
    </source>
</evidence>
<evidence type="ECO:0000256" key="2">
    <source>
        <dbReference type="SAM" id="SignalP"/>
    </source>
</evidence>
<reference evidence="4" key="1">
    <citation type="submission" date="2021-01" db="EMBL/GenBank/DDBJ databases">
        <title>Whole genome shotgun sequence of Virgisporangium ochraceum NBRC 16418.</title>
        <authorList>
            <person name="Komaki H."/>
            <person name="Tamura T."/>
        </authorList>
    </citation>
    <scope>NUCLEOTIDE SEQUENCE</scope>
    <source>
        <strain evidence="4">NBRC 16418</strain>
    </source>
</reference>
<name>A0A8J3ZPE5_9ACTN</name>
<comment type="caution">
    <text evidence="4">The sequence shown here is derived from an EMBL/GenBank/DDBJ whole genome shotgun (WGS) entry which is preliminary data.</text>
</comment>
<dbReference type="PANTHER" id="PTHR35936:SF17">
    <property type="entry name" value="ARGININE-BINDING EXTRACELLULAR PROTEIN ARTP"/>
    <property type="match status" value="1"/>
</dbReference>
<dbReference type="Proteomes" id="UP000635606">
    <property type="component" value="Unassembled WGS sequence"/>
</dbReference>
<accession>A0A8J3ZPE5</accession>
<feature type="domain" description="Solute-binding protein family 3/N-terminal" evidence="3">
    <location>
        <begin position="50"/>
        <end position="277"/>
    </location>
</feature>
<dbReference type="Gene3D" id="3.40.190.10">
    <property type="entry name" value="Periplasmic binding protein-like II"/>
    <property type="match status" value="2"/>
</dbReference>
<gene>
    <name evidence="4" type="ORF">Voc01_028710</name>
</gene>
<dbReference type="InterPro" id="IPR001638">
    <property type="entry name" value="Solute-binding_3/MltF_N"/>
</dbReference>
<sequence>MPHALAWRQALVRLVLPAAMIGTVAALPPTVGVNPALAAQVPTHIRADGVVTVAVDPTYEPSQFTRPGSTTVVGVDADLVEAVAERLGLTVRWQRIPLDSIITHVQAGDVELGVSAIPITDTATTQVTMVSYLTSGTRWLARAGTEQIGPETACGRTVAVVAGTIQTDDLTDRSARCTSSGQPPVTVVRYNAVQDAQRALGKGEVDAFVSDSHVCDYLVSISDDRFRTAGNAYDPVTFGFAVRTKDRDFATTLHKALAELIDNGAYARILRTWGQEHAAIRTSELRP</sequence>
<dbReference type="AlphaFoldDB" id="A0A8J3ZPE5"/>